<feature type="domain" description="ABC transmembrane type-1" evidence="12">
    <location>
        <begin position="324"/>
        <end position="610"/>
    </location>
</feature>
<feature type="region of interest" description="Disordered" evidence="9">
    <location>
        <begin position="898"/>
        <end position="919"/>
    </location>
</feature>
<dbReference type="InterPro" id="IPR011527">
    <property type="entry name" value="ABC1_TM_dom"/>
</dbReference>
<dbReference type="SUPFAM" id="SSF52540">
    <property type="entry name" value="P-loop containing nucleoside triphosphate hydrolases"/>
    <property type="match status" value="1"/>
</dbReference>
<evidence type="ECO:0000256" key="7">
    <source>
        <dbReference type="ARBA" id="ARBA00023136"/>
    </source>
</evidence>
<name>A0A0G2DTW3_PHACM</name>
<comment type="subcellular location">
    <subcellularLocation>
        <location evidence="1">Membrane</location>
        <topology evidence="1">Multi-pass membrane protein</topology>
    </subcellularLocation>
</comment>
<evidence type="ECO:0000256" key="4">
    <source>
        <dbReference type="ARBA" id="ARBA00022741"/>
    </source>
</evidence>
<dbReference type="FunFam" id="3.40.50.300:FF:000186">
    <property type="entry name" value="ATP-binding cassette sub-family B member 7, mitochondrial"/>
    <property type="match status" value="1"/>
</dbReference>
<dbReference type="InterPro" id="IPR027417">
    <property type="entry name" value="P-loop_NTPase"/>
</dbReference>
<keyword evidence="14" id="KW-1185">Reference proteome</keyword>
<dbReference type="InterPro" id="IPR003593">
    <property type="entry name" value="AAA+_ATPase"/>
</dbReference>
<feature type="transmembrane region" description="Helical" evidence="10">
    <location>
        <begin position="97"/>
        <end position="119"/>
    </location>
</feature>
<dbReference type="OrthoDB" id="6500128at2759"/>
<sequence>MLTTEIEKEPRFTNDEARRIIAVTKTVYPCVLLIVFLVAFISRTIYKTYRDPTTAEESCLTGPGGRPLPQRRKSAKRIVKTNDRPDFSPNAKFTINWLMVIVLVTFVANAFAIIAQTVLYRHENWWCGQSAVIYITASFFVWAVVLISLVDTTPSPTISHLLSWIVTLPLEIIIIGASLTLYSHSHHEPKVGDPAGGRLQPGITPWELFEVICYFIRFVVLLTLIMIFAAIKISRSARSSFMKPLHADENTSLLGQTRQNGTVTANGYGTRKPHHQVDEHGQDPWAKPKEVPTVNWFQYLRGYKVFFPYLWPAKSWKLQLIAMLCFTLVVIQRVINVLVPVQVGNITIALAGEDDKGVRVPWLTITFYVFLRWIQGPQGLLSALRNYLWLPVSQYAYRELSTAAFQHVHGLSLDFHLGKKTGEVISALNKGNAINTFLEQVTFSLGPMVFDLIVAVVYLGIKFDVYLSLVVAVVTFFYIYITIRIAQWRQEVRRQMVDADRMEDAVKNDSLVSYETVKYFNAERYEFQRYRGAVKAFQVAEKRVIASLNVMNVAQNSCFMLALLVSCFIEAFQVATNEKTVGDFVTLLTYLAQLQAPLNFFGTFYRSIQTSLINAERMLELFKEQPTVVDGPDVRPLRSCKGSIAFDHVDFSYDPRKTALTDVNFRCAPGTTTALVGESGGGKSTVFRLLFRFYNPTQGLITVDDNDVQSLSIDSVRQHVGVVPQDTVLFNETLMYNIRYAKQDATDEEVYAACRAASIHDKILSFPDGYETKVGERGLRLSGGEKQRVAIARTILKNPKIILLDEATAALDTETEEHIQEAFRTLGEGRTMIVIAHRLSTITSADQILVFSGGRIIESGDHETLVEMNGKYASMWRKQIRAQKAAVEAEELRKRARDIMEAGGADSTSQSEDEGKVQK</sequence>
<dbReference type="InterPro" id="IPR003439">
    <property type="entry name" value="ABC_transporter-like_ATP-bd"/>
</dbReference>
<dbReference type="GO" id="GO:0098849">
    <property type="term" value="P:cellular detoxification of cadmium ion"/>
    <property type="evidence" value="ECO:0007669"/>
    <property type="project" value="EnsemblFungi"/>
</dbReference>
<dbReference type="InterPro" id="IPR039421">
    <property type="entry name" value="Type_1_exporter"/>
</dbReference>
<dbReference type="Proteomes" id="UP000053317">
    <property type="component" value="Unassembled WGS sequence"/>
</dbReference>
<evidence type="ECO:0000259" key="11">
    <source>
        <dbReference type="PROSITE" id="PS50893"/>
    </source>
</evidence>
<feature type="transmembrane region" description="Helical" evidence="10">
    <location>
        <begin position="437"/>
        <end position="459"/>
    </location>
</feature>
<dbReference type="GO" id="GO:0044604">
    <property type="term" value="F:ABC-type phytochelatin transporter activity"/>
    <property type="evidence" value="ECO:0007669"/>
    <property type="project" value="EnsemblFungi"/>
</dbReference>
<evidence type="ECO:0000313" key="14">
    <source>
        <dbReference type="Proteomes" id="UP000053317"/>
    </source>
</evidence>
<dbReference type="PANTHER" id="PTHR24221">
    <property type="entry name" value="ATP-BINDING CASSETTE SUB-FAMILY B"/>
    <property type="match status" value="1"/>
</dbReference>
<feature type="transmembrane region" description="Helical" evidence="10">
    <location>
        <begin position="161"/>
        <end position="182"/>
    </location>
</feature>
<keyword evidence="4" id="KW-0547">Nucleotide-binding</keyword>
<dbReference type="Gene3D" id="1.20.1560.10">
    <property type="entry name" value="ABC transporter type 1, transmembrane domain"/>
    <property type="match status" value="1"/>
</dbReference>
<keyword evidence="3 10" id="KW-0812">Transmembrane</keyword>
<feature type="transmembrane region" description="Helical" evidence="10">
    <location>
        <begin position="214"/>
        <end position="233"/>
    </location>
</feature>
<keyword evidence="5" id="KW-0067">ATP-binding</keyword>
<dbReference type="GO" id="GO:0005524">
    <property type="term" value="F:ATP binding"/>
    <property type="evidence" value="ECO:0007669"/>
    <property type="project" value="UniProtKB-KW"/>
</dbReference>
<evidence type="ECO:0000256" key="6">
    <source>
        <dbReference type="ARBA" id="ARBA00022989"/>
    </source>
</evidence>
<accession>A0A0G2DTW3</accession>
<evidence type="ECO:0000256" key="1">
    <source>
        <dbReference type="ARBA" id="ARBA00004141"/>
    </source>
</evidence>
<keyword evidence="7 10" id="KW-0472">Membrane</keyword>
<keyword evidence="2" id="KW-0813">Transport</keyword>
<dbReference type="PROSITE" id="PS00211">
    <property type="entry name" value="ABC_TRANSPORTER_1"/>
    <property type="match status" value="1"/>
</dbReference>
<comment type="similarity">
    <text evidence="8">Belongs to the ABC transporter superfamily. ABCB family. Heavy Metal importer (TC 3.A.1.210) subfamily.</text>
</comment>
<dbReference type="GO" id="GO:0071996">
    <property type="term" value="P:glutathione transmembrane import into vacuole"/>
    <property type="evidence" value="ECO:0007669"/>
    <property type="project" value="EnsemblFungi"/>
</dbReference>
<keyword evidence="6 10" id="KW-1133">Transmembrane helix</keyword>
<proteinExistence type="inferred from homology"/>
<dbReference type="GO" id="GO:0036246">
    <property type="term" value="P:phytochelatin 2 import into vacuole"/>
    <property type="evidence" value="ECO:0007669"/>
    <property type="project" value="EnsemblFungi"/>
</dbReference>
<feature type="transmembrane region" description="Helical" evidence="10">
    <location>
        <begin position="20"/>
        <end position="41"/>
    </location>
</feature>
<evidence type="ECO:0000256" key="8">
    <source>
        <dbReference type="ARBA" id="ARBA00024363"/>
    </source>
</evidence>
<evidence type="ECO:0000256" key="9">
    <source>
        <dbReference type="SAM" id="MobiDB-lite"/>
    </source>
</evidence>
<feature type="transmembrane region" description="Helical" evidence="10">
    <location>
        <begin position="320"/>
        <end position="339"/>
    </location>
</feature>
<feature type="transmembrane region" description="Helical" evidence="10">
    <location>
        <begin position="465"/>
        <end position="486"/>
    </location>
</feature>
<organism evidence="13 14">
    <name type="scientific">Phaeomoniella chlamydospora</name>
    <name type="common">Phaeoacremonium chlamydosporum</name>
    <dbReference type="NCBI Taxonomy" id="158046"/>
    <lineage>
        <taxon>Eukaryota</taxon>
        <taxon>Fungi</taxon>
        <taxon>Dikarya</taxon>
        <taxon>Ascomycota</taxon>
        <taxon>Pezizomycotina</taxon>
        <taxon>Eurotiomycetes</taxon>
        <taxon>Chaetothyriomycetidae</taxon>
        <taxon>Phaeomoniellales</taxon>
        <taxon>Phaeomoniellaceae</taxon>
        <taxon>Phaeomoniella</taxon>
    </lineage>
</organism>
<dbReference type="GO" id="GO:0016887">
    <property type="term" value="F:ATP hydrolysis activity"/>
    <property type="evidence" value="ECO:0007669"/>
    <property type="project" value="InterPro"/>
</dbReference>
<evidence type="ECO:0000256" key="2">
    <source>
        <dbReference type="ARBA" id="ARBA00022448"/>
    </source>
</evidence>
<dbReference type="GO" id="GO:0000329">
    <property type="term" value="C:fungal-type vacuole membrane"/>
    <property type="evidence" value="ECO:0007669"/>
    <property type="project" value="EnsemblFungi"/>
</dbReference>
<dbReference type="PROSITE" id="PS50893">
    <property type="entry name" value="ABC_TRANSPORTER_2"/>
    <property type="match status" value="1"/>
</dbReference>
<dbReference type="EMBL" id="LCWF01000230">
    <property type="protein sequence ID" value="KKY14362.1"/>
    <property type="molecule type" value="Genomic_DNA"/>
</dbReference>
<dbReference type="GO" id="GO:0036249">
    <property type="term" value="P:cadmium ion import into vacuole"/>
    <property type="evidence" value="ECO:0007669"/>
    <property type="project" value="EnsemblFungi"/>
</dbReference>
<gene>
    <name evidence="13" type="ORF">UCRPC4_g06769</name>
</gene>
<evidence type="ECO:0000259" key="12">
    <source>
        <dbReference type="PROSITE" id="PS50929"/>
    </source>
</evidence>
<evidence type="ECO:0000256" key="3">
    <source>
        <dbReference type="ARBA" id="ARBA00022692"/>
    </source>
</evidence>
<feature type="transmembrane region" description="Helical" evidence="10">
    <location>
        <begin position="131"/>
        <end position="149"/>
    </location>
</feature>
<dbReference type="InterPro" id="IPR017871">
    <property type="entry name" value="ABC_transporter-like_CS"/>
</dbReference>
<feature type="domain" description="ABC transporter" evidence="11">
    <location>
        <begin position="644"/>
        <end position="878"/>
    </location>
</feature>
<dbReference type="InterPro" id="IPR036640">
    <property type="entry name" value="ABC1_TM_sf"/>
</dbReference>
<dbReference type="SMART" id="SM00382">
    <property type="entry name" value="AAA"/>
    <property type="match status" value="1"/>
</dbReference>
<evidence type="ECO:0000256" key="5">
    <source>
        <dbReference type="ARBA" id="ARBA00022840"/>
    </source>
</evidence>
<reference evidence="13 14" key="2">
    <citation type="submission" date="2015-05" db="EMBL/GenBank/DDBJ databases">
        <authorList>
            <person name="Morales-Cruz A."/>
            <person name="Amrine K.C."/>
            <person name="Cantu D."/>
        </authorList>
    </citation>
    <scope>NUCLEOTIDE SEQUENCE [LARGE SCALE GENOMIC DNA]</scope>
    <source>
        <strain evidence="13">UCRPC4</strain>
    </source>
</reference>
<dbReference type="PROSITE" id="PS50929">
    <property type="entry name" value="ABC_TM1F"/>
    <property type="match status" value="1"/>
</dbReference>
<evidence type="ECO:0000256" key="10">
    <source>
        <dbReference type="SAM" id="Phobius"/>
    </source>
</evidence>
<protein>
    <submittedName>
        <fullName evidence="13">Putative heavy metal tolerance protein</fullName>
    </submittedName>
</protein>
<dbReference type="SUPFAM" id="SSF90123">
    <property type="entry name" value="ABC transporter transmembrane region"/>
    <property type="match status" value="1"/>
</dbReference>
<evidence type="ECO:0000313" key="13">
    <source>
        <dbReference type="EMBL" id="KKY14362.1"/>
    </source>
</evidence>
<comment type="caution">
    <text evidence="13">The sequence shown here is derived from an EMBL/GenBank/DDBJ whole genome shotgun (WGS) entry which is preliminary data.</text>
</comment>
<dbReference type="Pfam" id="PF00005">
    <property type="entry name" value="ABC_tran"/>
    <property type="match status" value="1"/>
</dbReference>
<dbReference type="CDD" id="cd18583">
    <property type="entry name" value="ABC_6TM_HMT1"/>
    <property type="match status" value="1"/>
</dbReference>
<dbReference type="PANTHER" id="PTHR24221:SF651">
    <property type="entry name" value="HEAVY METAL TOLERANCE PROTEIN"/>
    <property type="match status" value="1"/>
</dbReference>
<dbReference type="Pfam" id="PF00664">
    <property type="entry name" value="ABC_membrane"/>
    <property type="match status" value="1"/>
</dbReference>
<dbReference type="AlphaFoldDB" id="A0A0G2DTW3"/>
<dbReference type="Gene3D" id="3.40.50.300">
    <property type="entry name" value="P-loop containing nucleotide triphosphate hydrolases"/>
    <property type="match status" value="1"/>
</dbReference>
<reference evidence="13 14" key="1">
    <citation type="submission" date="2015-05" db="EMBL/GenBank/DDBJ databases">
        <title>Distinctive expansion of gene families associated with plant cell wall degradation and secondary metabolism in the genomes of grapevine trunk pathogens.</title>
        <authorList>
            <person name="Lawrence D.P."/>
            <person name="Travadon R."/>
            <person name="Rolshausen P.E."/>
            <person name="Baumgartner K."/>
        </authorList>
    </citation>
    <scope>NUCLEOTIDE SEQUENCE [LARGE SCALE GENOMIC DNA]</scope>
    <source>
        <strain evidence="13">UCRPC4</strain>
    </source>
</reference>
<dbReference type="FunFam" id="1.20.1560.10:FF:000050">
    <property type="entry name" value="Vacuolar ABC heavy metal transporter (Hmt1)"/>
    <property type="match status" value="1"/>
</dbReference>